<proteinExistence type="predicted"/>
<dbReference type="SUPFAM" id="SSF55008">
    <property type="entry name" value="HMA, heavy metal-associated domain"/>
    <property type="match status" value="1"/>
</dbReference>
<dbReference type="Proteomes" id="UP000321954">
    <property type="component" value="Chromosome"/>
</dbReference>
<evidence type="ECO:0000313" key="2">
    <source>
        <dbReference type="EMBL" id="QED37132.1"/>
    </source>
</evidence>
<dbReference type="GO" id="GO:0046872">
    <property type="term" value="F:metal ion binding"/>
    <property type="evidence" value="ECO:0007669"/>
    <property type="project" value="InterPro"/>
</dbReference>
<dbReference type="InterPro" id="IPR036163">
    <property type="entry name" value="HMA_dom_sf"/>
</dbReference>
<dbReference type="KEGG" id="anp:FK178_05150"/>
<keyword evidence="3" id="KW-1185">Reference proteome</keyword>
<evidence type="ECO:0000313" key="3">
    <source>
        <dbReference type="Proteomes" id="UP000321954"/>
    </source>
</evidence>
<dbReference type="CDD" id="cd00371">
    <property type="entry name" value="HMA"/>
    <property type="match status" value="1"/>
</dbReference>
<organism evidence="2 3">
    <name type="scientific">Antarcticibacterium arcticum</name>
    <dbReference type="NCBI Taxonomy" id="2585771"/>
    <lineage>
        <taxon>Bacteria</taxon>
        <taxon>Pseudomonadati</taxon>
        <taxon>Bacteroidota</taxon>
        <taxon>Flavobacteriia</taxon>
        <taxon>Flavobacteriales</taxon>
        <taxon>Flavobacteriaceae</taxon>
        <taxon>Antarcticibacterium</taxon>
    </lineage>
</organism>
<reference evidence="2 3" key="1">
    <citation type="submission" date="2019-08" db="EMBL/GenBank/DDBJ databases">
        <title>Antarcticibacterium arcticum sp. nov., a bacterium isolated from marine sediment of the Canadian Beaufort Sea.</title>
        <authorList>
            <person name="Lee Y.M."/>
            <person name="Baek K."/>
            <person name="Lee D.-H."/>
            <person name="Shin S.C."/>
            <person name="Jin Y.K."/>
            <person name="Park Y."/>
        </authorList>
    </citation>
    <scope>NUCLEOTIDE SEQUENCE [LARGE SCALE GENOMIC DNA]</scope>
    <source>
        <strain evidence="2 3">PAMC 28998</strain>
    </source>
</reference>
<sequence length="32" mass="3563">MLQKFNVNGMSCGRHRQTVEKALQEVDGVTSV</sequence>
<name>A0A5B8YGL9_9FLAO</name>
<evidence type="ECO:0000259" key="1">
    <source>
        <dbReference type="PROSITE" id="PS50846"/>
    </source>
</evidence>
<gene>
    <name evidence="2" type="ORF">FK178_05150</name>
</gene>
<dbReference type="OrthoDB" id="1521937at2"/>
<feature type="domain" description="HMA" evidence="1">
    <location>
        <begin position="1"/>
        <end position="32"/>
    </location>
</feature>
<accession>A0A5B8YGL9</accession>
<dbReference type="Pfam" id="PF00403">
    <property type="entry name" value="HMA"/>
    <property type="match status" value="1"/>
</dbReference>
<dbReference type="Gene3D" id="3.30.70.100">
    <property type="match status" value="1"/>
</dbReference>
<dbReference type="PROSITE" id="PS50846">
    <property type="entry name" value="HMA_2"/>
    <property type="match status" value="1"/>
</dbReference>
<dbReference type="RefSeq" id="WP_146831663.1">
    <property type="nucleotide sequence ID" value="NZ_CP042476.1"/>
</dbReference>
<protein>
    <recommendedName>
        <fullName evidence="1">HMA domain-containing protein</fullName>
    </recommendedName>
</protein>
<dbReference type="EMBL" id="CP042476">
    <property type="protein sequence ID" value="QED37132.1"/>
    <property type="molecule type" value="Genomic_DNA"/>
</dbReference>
<dbReference type="AlphaFoldDB" id="A0A5B8YGL9"/>
<dbReference type="InterPro" id="IPR006121">
    <property type="entry name" value="HMA_dom"/>
</dbReference>